<keyword evidence="9" id="KW-1185">Reference proteome</keyword>
<keyword evidence="6" id="KW-0472">Membrane</keyword>
<dbReference type="Proteomes" id="UP000269154">
    <property type="component" value="Unassembled WGS sequence"/>
</dbReference>
<accession>A0A3N6P950</accession>
<dbReference type="InterPro" id="IPR027417">
    <property type="entry name" value="P-loop_NTPase"/>
</dbReference>
<evidence type="ECO:0000256" key="5">
    <source>
        <dbReference type="ARBA" id="ARBA00023134"/>
    </source>
</evidence>
<dbReference type="GO" id="GO:0005525">
    <property type="term" value="F:GTP binding"/>
    <property type="evidence" value="ECO:0007669"/>
    <property type="project" value="UniProtKB-KW"/>
</dbReference>
<dbReference type="AlphaFoldDB" id="A0A3N6P950"/>
<evidence type="ECO:0000256" key="4">
    <source>
        <dbReference type="ARBA" id="ARBA00023054"/>
    </source>
</evidence>
<organism evidence="8 9">
    <name type="scientific">Okeania hirsuta</name>
    <dbReference type="NCBI Taxonomy" id="1458930"/>
    <lineage>
        <taxon>Bacteria</taxon>
        <taxon>Bacillati</taxon>
        <taxon>Cyanobacteriota</taxon>
        <taxon>Cyanophyceae</taxon>
        <taxon>Oscillatoriophycideae</taxon>
        <taxon>Oscillatoriales</taxon>
        <taxon>Microcoleaceae</taxon>
        <taxon>Okeania</taxon>
    </lineage>
</organism>
<keyword evidence="4" id="KW-0175">Coiled coil</keyword>
<dbReference type="PANTHER" id="PTHR10465">
    <property type="entry name" value="TRANSMEMBRANE GTPASE FZO1"/>
    <property type="match status" value="1"/>
</dbReference>
<gene>
    <name evidence="8" type="ORF">D5R40_15765</name>
</gene>
<dbReference type="Gene3D" id="3.40.50.300">
    <property type="entry name" value="P-loop containing nucleotide triphosphate hydrolases"/>
    <property type="match status" value="1"/>
</dbReference>
<proteinExistence type="predicted"/>
<keyword evidence="5" id="KW-0342">GTP-binding</keyword>
<dbReference type="InterPro" id="IPR027094">
    <property type="entry name" value="Mitofusin_fam"/>
</dbReference>
<evidence type="ECO:0000313" key="8">
    <source>
        <dbReference type="EMBL" id="RQH40876.1"/>
    </source>
</evidence>
<dbReference type="Pfam" id="PF00350">
    <property type="entry name" value="Dynamin_N"/>
    <property type="match status" value="1"/>
</dbReference>
<evidence type="ECO:0000256" key="2">
    <source>
        <dbReference type="ARBA" id="ARBA00022741"/>
    </source>
</evidence>
<dbReference type="InterPro" id="IPR030381">
    <property type="entry name" value="G_DYNAMIN_dom"/>
</dbReference>
<protein>
    <recommendedName>
        <fullName evidence="7">Dynamin-type G domain-containing protein</fullName>
    </recommendedName>
</protein>
<dbReference type="GO" id="GO:0016020">
    <property type="term" value="C:membrane"/>
    <property type="evidence" value="ECO:0007669"/>
    <property type="project" value="UniProtKB-SubCell"/>
</dbReference>
<sequence length="198" mass="22077">MNNSAFNLAREKSEKITSSLRDISVLMGERNEKSVTLETGVTIIPALGCSGDANILVQRANEIEQGIFNVLVLGEFKNGKSTLLNAMLGEEVLPSDFLPCTAIITKIVYGNSDEVAIYNSGQNYPDIFSMKDFNEYFKLKDEDEENIAQAGYVERFSKIEYAQIERHNRLCNNGVILIDSPGLKEDAARTKMAHNFLK</sequence>
<evidence type="ECO:0000256" key="1">
    <source>
        <dbReference type="ARBA" id="ARBA00004370"/>
    </source>
</evidence>
<evidence type="ECO:0000256" key="3">
    <source>
        <dbReference type="ARBA" id="ARBA00022801"/>
    </source>
</evidence>
<evidence type="ECO:0000259" key="7">
    <source>
        <dbReference type="PROSITE" id="PS51718"/>
    </source>
</evidence>
<comment type="subcellular location">
    <subcellularLocation>
        <location evidence="1">Membrane</location>
    </subcellularLocation>
</comment>
<evidence type="ECO:0000256" key="6">
    <source>
        <dbReference type="ARBA" id="ARBA00023136"/>
    </source>
</evidence>
<dbReference type="SUPFAM" id="SSF52540">
    <property type="entry name" value="P-loop containing nucleoside triphosphate hydrolases"/>
    <property type="match status" value="1"/>
</dbReference>
<dbReference type="RefSeq" id="WP_124146456.1">
    <property type="nucleotide sequence ID" value="NZ_CAWOKI010000163.1"/>
</dbReference>
<name>A0A3N6P950_9CYAN</name>
<dbReference type="EMBL" id="RCBY01000083">
    <property type="protein sequence ID" value="RQH40876.1"/>
    <property type="molecule type" value="Genomic_DNA"/>
</dbReference>
<dbReference type="PROSITE" id="PS51718">
    <property type="entry name" value="G_DYNAMIN_2"/>
    <property type="match status" value="1"/>
</dbReference>
<dbReference type="OrthoDB" id="5477114at2"/>
<dbReference type="InterPro" id="IPR045063">
    <property type="entry name" value="Dynamin_N"/>
</dbReference>
<dbReference type="PANTHER" id="PTHR10465:SF0">
    <property type="entry name" value="SARCALUMENIN"/>
    <property type="match status" value="1"/>
</dbReference>
<keyword evidence="2" id="KW-0547">Nucleotide-binding</keyword>
<comment type="caution">
    <text evidence="8">The sequence shown here is derived from an EMBL/GenBank/DDBJ whole genome shotgun (WGS) entry which is preliminary data.</text>
</comment>
<reference evidence="8 9" key="1">
    <citation type="journal article" date="2018" name="ACS Chem. Biol.">
        <title>Ketoreductase domain dysfunction expands chemodiversity: malyngamide biosynthesis in the cyanobacterium Okeania hirsuta.</title>
        <authorList>
            <person name="Moss N.A."/>
            <person name="Leao T."/>
            <person name="Rankin M."/>
            <person name="McCullough T.M."/>
            <person name="Qu P."/>
            <person name="Korobeynikov A."/>
            <person name="Smith J.L."/>
            <person name="Gerwick L."/>
            <person name="Gerwick W.H."/>
        </authorList>
    </citation>
    <scope>NUCLEOTIDE SEQUENCE [LARGE SCALE GENOMIC DNA]</scope>
    <source>
        <strain evidence="8 9">PAB10Feb10-1</strain>
    </source>
</reference>
<evidence type="ECO:0000313" key="9">
    <source>
        <dbReference type="Proteomes" id="UP000269154"/>
    </source>
</evidence>
<dbReference type="GO" id="GO:0003924">
    <property type="term" value="F:GTPase activity"/>
    <property type="evidence" value="ECO:0007669"/>
    <property type="project" value="InterPro"/>
</dbReference>
<keyword evidence="3" id="KW-0378">Hydrolase</keyword>
<feature type="domain" description="Dynamin-type G" evidence="7">
    <location>
        <begin position="64"/>
        <end position="198"/>
    </location>
</feature>